<evidence type="ECO:0000313" key="1">
    <source>
        <dbReference type="EMBL" id="EET80210.1"/>
    </source>
</evidence>
<dbReference type="GeneID" id="60989646"/>
<sequence>MASLSVCRLELCLLGMISELERMFFAINSSFGAAVLRVFKFDIVL</sequence>
<dbReference type="EMBL" id="ACVQ01000013">
    <property type="protein sequence ID" value="EET80210.1"/>
    <property type="molecule type" value="Genomic_DNA"/>
</dbReference>
<dbReference type="STRING" id="553219.CAMSH0001_1926"/>
<name>C6RE34_9BACT</name>
<evidence type="ECO:0000313" key="2">
    <source>
        <dbReference type="Proteomes" id="UP000003107"/>
    </source>
</evidence>
<dbReference type="RefSeq" id="WP_002947236.1">
    <property type="nucleotide sequence ID" value="NZ_ACVQ01000013.1"/>
</dbReference>
<gene>
    <name evidence="1" type="ORF">CAMSH0001_1926</name>
</gene>
<protein>
    <submittedName>
        <fullName evidence="1">Uncharacterized protein</fullName>
    </submittedName>
</protein>
<dbReference type="Proteomes" id="UP000003107">
    <property type="component" value="Unassembled WGS sequence"/>
</dbReference>
<keyword evidence="2" id="KW-1185">Reference proteome</keyword>
<organism evidence="1 2">
    <name type="scientific">Campylobacter showae RM3277</name>
    <dbReference type="NCBI Taxonomy" id="553219"/>
    <lineage>
        <taxon>Bacteria</taxon>
        <taxon>Pseudomonadati</taxon>
        <taxon>Campylobacterota</taxon>
        <taxon>Epsilonproteobacteria</taxon>
        <taxon>Campylobacterales</taxon>
        <taxon>Campylobacteraceae</taxon>
        <taxon>Campylobacter</taxon>
    </lineage>
</organism>
<reference evidence="1 2" key="1">
    <citation type="submission" date="2009-07" db="EMBL/GenBank/DDBJ databases">
        <authorList>
            <person name="Madupu R."/>
            <person name="Sebastian Y."/>
            <person name="Durkin A.S."/>
            <person name="Torralba M."/>
            <person name="Methe B."/>
            <person name="Sutton G.G."/>
            <person name="Strausberg R.L."/>
            <person name="Nelson K.E."/>
        </authorList>
    </citation>
    <scope>NUCLEOTIDE SEQUENCE [LARGE SCALE GENOMIC DNA]</scope>
    <source>
        <strain evidence="1 2">RM3277</strain>
    </source>
</reference>
<proteinExistence type="predicted"/>
<comment type="caution">
    <text evidence="1">The sequence shown here is derived from an EMBL/GenBank/DDBJ whole genome shotgun (WGS) entry which is preliminary data.</text>
</comment>
<dbReference type="AlphaFoldDB" id="C6RE34"/>
<accession>C6RE34</accession>